<dbReference type="Pfam" id="PF00355">
    <property type="entry name" value="Rieske"/>
    <property type="match status" value="1"/>
</dbReference>
<keyword evidence="5" id="KW-0411">Iron-sulfur</keyword>
<dbReference type="InterPro" id="IPR036922">
    <property type="entry name" value="Rieske_2Fe-2S_sf"/>
</dbReference>
<dbReference type="Proteomes" id="UP001300745">
    <property type="component" value="Unassembled WGS sequence"/>
</dbReference>
<dbReference type="Pfam" id="PF19112">
    <property type="entry name" value="VanA_C"/>
    <property type="match status" value="1"/>
</dbReference>
<evidence type="ECO:0000256" key="2">
    <source>
        <dbReference type="ARBA" id="ARBA00022723"/>
    </source>
</evidence>
<dbReference type="InterPro" id="IPR050584">
    <property type="entry name" value="Cholesterol_7-desaturase"/>
</dbReference>
<accession>A0ABT3SGZ0</accession>
<organism evidence="7 8">
    <name type="scientific">Mycobacterium pinniadriaticum</name>
    <dbReference type="NCBI Taxonomy" id="2994102"/>
    <lineage>
        <taxon>Bacteria</taxon>
        <taxon>Bacillati</taxon>
        <taxon>Actinomycetota</taxon>
        <taxon>Actinomycetes</taxon>
        <taxon>Mycobacteriales</taxon>
        <taxon>Mycobacteriaceae</taxon>
        <taxon>Mycobacterium</taxon>
    </lineage>
</organism>
<evidence type="ECO:0000256" key="3">
    <source>
        <dbReference type="ARBA" id="ARBA00023002"/>
    </source>
</evidence>
<dbReference type="Gene3D" id="3.90.380.10">
    <property type="entry name" value="Naphthalene 1,2-dioxygenase Alpha Subunit, Chain A, domain 1"/>
    <property type="match status" value="1"/>
</dbReference>
<evidence type="ECO:0000313" key="8">
    <source>
        <dbReference type="Proteomes" id="UP001300745"/>
    </source>
</evidence>
<evidence type="ECO:0000256" key="5">
    <source>
        <dbReference type="ARBA" id="ARBA00023014"/>
    </source>
</evidence>
<reference evidence="7 8" key="1">
    <citation type="submission" date="2022-11" db="EMBL/GenBank/DDBJ databases">
        <title>Mycobacterium sp. nov.</title>
        <authorList>
            <person name="Papic B."/>
            <person name="Spicic S."/>
            <person name="Duvnjak S."/>
        </authorList>
    </citation>
    <scope>NUCLEOTIDE SEQUENCE [LARGE SCALE GENOMIC DNA]</scope>
    <source>
        <strain evidence="7 8">CVI_P4</strain>
    </source>
</reference>
<dbReference type="EMBL" id="JAPJDO010000017">
    <property type="protein sequence ID" value="MCX2938779.1"/>
    <property type="molecule type" value="Genomic_DNA"/>
</dbReference>
<evidence type="ECO:0000256" key="1">
    <source>
        <dbReference type="ARBA" id="ARBA00022714"/>
    </source>
</evidence>
<dbReference type="SUPFAM" id="SSF55961">
    <property type="entry name" value="Bet v1-like"/>
    <property type="match status" value="1"/>
</dbReference>
<dbReference type="PANTHER" id="PTHR21266">
    <property type="entry name" value="IRON-SULFUR DOMAIN CONTAINING PROTEIN"/>
    <property type="match status" value="1"/>
</dbReference>
<gene>
    <name evidence="7" type="ORF">ORI27_18930</name>
</gene>
<protein>
    <submittedName>
        <fullName evidence="7">Rieske 2Fe-2S domain-containing protein</fullName>
    </submittedName>
</protein>
<dbReference type="InterPro" id="IPR017941">
    <property type="entry name" value="Rieske_2Fe-2S"/>
</dbReference>
<keyword evidence="3" id="KW-0560">Oxidoreductase</keyword>
<comment type="caution">
    <text evidence="7">The sequence shown here is derived from an EMBL/GenBank/DDBJ whole genome shotgun (WGS) entry which is preliminary data.</text>
</comment>
<name>A0ABT3SGZ0_9MYCO</name>
<evidence type="ECO:0000256" key="4">
    <source>
        <dbReference type="ARBA" id="ARBA00023004"/>
    </source>
</evidence>
<dbReference type="PANTHER" id="PTHR21266:SF60">
    <property type="entry name" value="3-KETOSTEROID-9-ALPHA-MONOOXYGENASE, OXYGENASE COMPONENT"/>
    <property type="match status" value="1"/>
</dbReference>
<keyword evidence="2" id="KW-0479">Metal-binding</keyword>
<evidence type="ECO:0000259" key="6">
    <source>
        <dbReference type="PROSITE" id="PS51296"/>
    </source>
</evidence>
<dbReference type="PROSITE" id="PS51296">
    <property type="entry name" value="RIESKE"/>
    <property type="match status" value="1"/>
</dbReference>
<proteinExistence type="predicted"/>
<dbReference type="SUPFAM" id="SSF50022">
    <property type="entry name" value="ISP domain"/>
    <property type="match status" value="1"/>
</dbReference>
<keyword evidence="1" id="KW-0001">2Fe-2S</keyword>
<keyword evidence="4" id="KW-0408">Iron</keyword>
<dbReference type="Gene3D" id="2.102.10.10">
    <property type="entry name" value="Rieske [2Fe-2S] iron-sulphur domain"/>
    <property type="match status" value="1"/>
</dbReference>
<keyword evidence="8" id="KW-1185">Reference proteome</keyword>
<dbReference type="RefSeq" id="WP_265998540.1">
    <property type="nucleotide sequence ID" value="NZ_JAPJDN010000017.1"/>
</dbReference>
<sequence length="344" mass="38405">MTANYPRNCWYVAATVDEVTSTPLGRRLVAEDVVLWRSQSGRVTAFENRCAHRAFPLTPSLVDGEQLVCGYHGCTYDQDGLCTHIPSQDRVPTGMRVRVFPVLEDPPFVWIWSGSPRAAAISRPPAVPWVREAGWESFRTAWDVAANYLMVHEHYLDFSYAPILHAADIPASIRSMPAFSEVEVTETTVTYTRVLPPARPTDWEAEAGGLPRDVDYRRTEEGTFASPALHLQRWDVETPAGETLTTTRVHAITPIDDTSTRVVMVSSRNYALGRPASTERLKAFLAGVATRDTAVLEMAARHSGYDRWRDGVEFQADLASLRLRRIVDDLLGQEARSPHIASAR</sequence>
<evidence type="ECO:0000313" key="7">
    <source>
        <dbReference type="EMBL" id="MCX2938779.1"/>
    </source>
</evidence>
<feature type="domain" description="Rieske" evidence="6">
    <location>
        <begin position="10"/>
        <end position="111"/>
    </location>
</feature>
<dbReference type="InterPro" id="IPR044043">
    <property type="entry name" value="VanA_C_cat"/>
</dbReference>